<organism evidence="1">
    <name type="scientific">Cryptosporidium hominis</name>
    <dbReference type="NCBI Taxonomy" id="237895"/>
    <lineage>
        <taxon>Eukaryota</taxon>
        <taxon>Sar</taxon>
        <taxon>Alveolata</taxon>
        <taxon>Apicomplexa</taxon>
        <taxon>Conoidasida</taxon>
        <taxon>Coccidia</taxon>
        <taxon>Eucoccidiorida</taxon>
        <taxon>Eimeriorina</taxon>
        <taxon>Cryptosporidiidae</taxon>
        <taxon>Cryptosporidium</taxon>
    </lineage>
</organism>
<sequence length="538" mass="61192">MLNIPELKETLSWDDIYSLFESSLRISSNLDPKLLVNAILCECRKVINCRDCNLFIYDSINNVFYHGFDTSKYIISDSLLKKVLITKKYEILDDSGDSDNYQLENNHDIKTRRFSNNAIYIPIYNTEKESPIAVLEILDKFKFDKDGIEVKDSFTQIDIIKLRCMSRVFSISVMNCEKYREVRNTKEKADNLLNLVQSLRPDLGLQSNLFTLCIHAQEIIESEHCIALIGIPERQQIISLISDTGNELLFNYEIGDIIHRIIETRHSLIIQNTGDDNKPRFENRLVECSCSSIRIVIGSSSVSTSNDDQFIRLLQKVYGGEKPIYNALVFPIYAERDNWSCVPTPSQRISSISSLSSAFSSFEIGHDYDDLVSVSPRNNSILNSSIISSSIVAPGSPKSDRVGRSSLVAQTHTNTRSSSLSPSNQFAQSNNTQAISLIVLINRLGVFKEKSKFTENDVRLLEPFGRIVAPNIGTLFQTSLFSYLQTIYNTDRNISFNKYQDKMPQDPPSFAFPHSNWKNRHSDVIFEEDEDGAKDLEK</sequence>
<accession>A0A0S4TCK6</accession>
<dbReference type="AlphaFoldDB" id="A0A0S4TCK6"/>
<dbReference type="VEuPathDB" id="CryptoDB:Chro.30176"/>
<dbReference type="EMBL" id="LN877949">
    <property type="protein sequence ID" value="CUV05007.1"/>
    <property type="molecule type" value="Genomic_DNA"/>
</dbReference>
<gene>
    <name evidence="1" type="ORF">CHUDEA3_1460</name>
</gene>
<dbReference type="VEuPathDB" id="CryptoDB:CHUDEA3_1460"/>
<reference evidence="1" key="1">
    <citation type="submission" date="2015-08" db="EMBL/GenBank/DDBJ databases">
        <authorList>
            <person name="Babu N.S."/>
            <person name="Beckwith C.J."/>
            <person name="Beseler K.G."/>
            <person name="Brison A."/>
            <person name="Carone J.V."/>
            <person name="Caskin T.P."/>
            <person name="Diamond M."/>
            <person name="Durham M.E."/>
            <person name="Foxe J.M."/>
            <person name="Go M."/>
            <person name="Henderson B.A."/>
            <person name="Jones I.B."/>
            <person name="McGettigan J.A."/>
            <person name="Micheletti S.J."/>
            <person name="Nasrallah M.E."/>
            <person name="Ortiz D."/>
            <person name="Piller C.R."/>
            <person name="Privatt S.R."/>
            <person name="Schneider S.L."/>
            <person name="Sharp S."/>
            <person name="Smith T.C."/>
            <person name="Stanton J.D."/>
            <person name="Ullery H.E."/>
            <person name="Wilson R.J."/>
            <person name="Serrano M.G."/>
            <person name="Buck G."/>
            <person name="Lee V."/>
            <person name="Wang Y."/>
            <person name="Carvalho R."/>
            <person name="Voegtly L."/>
            <person name="Shi R."/>
            <person name="Duckworth R."/>
            <person name="Johnson A."/>
            <person name="Loviza R."/>
            <person name="Walstead R."/>
            <person name="Shah Z."/>
            <person name="Kiflezghi M."/>
            <person name="Wade K."/>
            <person name="Ball S.L."/>
            <person name="Bradley K.W."/>
            <person name="Asai D.J."/>
            <person name="Bowman C.A."/>
            <person name="Russell D.A."/>
            <person name="Pope W.H."/>
            <person name="Jacobs-Sera D."/>
            <person name="Hendrix R.W."/>
            <person name="Hatfull G.F."/>
        </authorList>
    </citation>
    <scope>NUCLEOTIDE SEQUENCE [LARGE SCALE GENOMIC DNA]</scope>
</reference>
<dbReference type="InterPro" id="IPR029016">
    <property type="entry name" value="GAF-like_dom_sf"/>
</dbReference>
<dbReference type="Proteomes" id="UP000199752">
    <property type="component" value="Chromosome 3"/>
</dbReference>
<evidence type="ECO:0008006" key="2">
    <source>
        <dbReference type="Google" id="ProtNLM"/>
    </source>
</evidence>
<dbReference type="OrthoDB" id="74705at2759"/>
<dbReference type="VEuPathDB" id="CryptoDB:ChTU502y2012_414g0355"/>
<evidence type="ECO:0000313" key="1">
    <source>
        <dbReference type="EMBL" id="CUV05007.1"/>
    </source>
</evidence>
<protein>
    <recommendedName>
        <fullName evidence="2">GAF domain-containing protein</fullName>
    </recommendedName>
</protein>
<name>A0A0S4TCK6_CRYHO</name>
<dbReference type="VEuPathDB" id="CryptoDB:GY17_00002669"/>
<dbReference type="SUPFAM" id="SSF55781">
    <property type="entry name" value="GAF domain-like"/>
    <property type="match status" value="1"/>
</dbReference>
<dbReference type="Gene3D" id="3.30.450.40">
    <property type="match status" value="2"/>
</dbReference>
<proteinExistence type="predicted"/>